<dbReference type="Proteomes" id="UP000031838">
    <property type="component" value="Chromosome 1"/>
</dbReference>
<reference evidence="2 3" key="2">
    <citation type="journal article" date="2016" name="Appl. Microbiol. Biotechnol.">
        <title>Mutations improving production and secretion of extracellular lipase by Burkholderia glumae PG1.</title>
        <authorList>
            <person name="Knapp A."/>
            <person name="Voget S."/>
            <person name="Gao R."/>
            <person name="Zaburannyi N."/>
            <person name="Krysciak D."/>
            <person name="Breuer M."/>
            <person name="Hauer B."/>
            <person name="Streit W.R."/>
            <person name="Muller R."/>
            <person name="Daniel R."/>
            <person name="Jaeger K.E."/>
        </authorList>
    </citation>
    <scope>NUCLEOTIDE SEQUENCE [LARGE SCALE GENOMIC DNA]</scope>
    <source>
        <strain evidence="2 3">PG1</strain>
    </source>
</reference>
<dbReference type="KEGG" id="bgp:BGL_1c11160"/>
<reference evidence="3" key="1">
    <citation type="submission" date="2011-03" db="EMBL/GenBank/DDBJ databases">
        <authorList>
            <person name="Voget S."/>
            <person name="Streit W.R."/>
            <person name="Jaeger K.E."/>
            <person name="Daniel R."/>
        </authorList>
    </citation>
    <scope>NUCLEOTIDE SEQUENCE [LARGE SCALE GENOMIC DNA]</scope>
    <source>
        <strain evidence="3">PG1</strain>
    </source>
</reference>
<evidence type="ECO:0000256" key="1">
    <source>
        <dbReference type="SAM" id="MobiDB-lite"/>
    </source>
</evidence>
<dbReference type="EMBL" id="CP002580">
    <property type="protein sequence ID" value="AJK45638.1"/>
    <property type="molecule type" value="Genomic_DNA"/>
</dbReference>
<sequence>MQARPRPAGARPACLPENPRRAGAARLPAALRRASRLKSSPMTFTLPRRQSMRAPMRADLDACPDILMTGTPDAVDTYLVRRLWEGGAAAPAPHMVVNWLRVLKARGEPFASHVAACHYWLYEHRRGYDHATVFRPLRGETGWLSRTGAGASRNPRGSDG</sequence>
<name>A0A0B6RQI2_BURPL</name>
<evidence type="ECO:0000313" key="3">
    <source>
        <dbReference type="Proteomes" id="UP000031838"/>
    </source>
</evidence>
<feature type="region of interest" description="Disordered" evidence="1">
    <location>
        <begin position="1"/>
        <end position="22"/>
    </location>
</feature>
<dbReference type="HOGENOM" id="CLU_1648944_0_0_4"/>
<evidence type="ECO:0000313" key="2">
    <source>
        <dbReference type="EMBL" id="AJK45638.1"/>
    </source>
</evidence>
<feature type="compositionally biased region" description="Low complexity" evidence="1">
    <location>
        <begin position="1"/>
        <end position="13"/>
    </location>
</feature>
<organism evidence="2 3">
    <name type="scientific">Burkholderia plantarii</name>
    <dbReference type="NCBI Taxonomy" id="41899"/>
    <lineage>
        <taxon>Bacteria</taxon>
        <taxon>Pseudomonadati</taxon>
        <taxon>Pseudomonadota</taxon>
        <taxon>Betaproteobacteria</taxon>
        <taxon>Burkholderiales</taxon>
        <taxon>Burkholderiaceae</taxon>
        <taxon>Burkholderia</taxon>
    </lineage>
</organism>
<protein>
    <submittedName>
        <fullName evidence="2">Uncharacterized protein</fullName>
    </submittedName>
</protein>
<keyword evidence="3" id="KW-1185">Reference proteome</keyword>
<gene>
    <name evidence="2" type="ORF">BGL_1c11160</name>
</gene>
<dbReference type="AlphaFoldDB" id="A0A0B6RQI2"/>
<proteinExistence type="predicted"/>
<accession>A0A0B6RQI2</accession>